<dbReference type="Pfam" id="PF10588">
    <property type="entry name" value="NADH-G_4Fe-4S_3"/>
    <property type="match status" value="1"/>
</dbReference>
<dbReference type="AlphaFoldDB" id="A0A0S6UAR6"/>
<evidence type="ECO:0000259" key="11">
    <source>
        <dbReference type="PROSITE" id="PS51839"/>
    </source>
</evidence>
<dbReference type="PROSITE" id="PS51379">
    <property type="entry name" value="4FE4S_FER_2"/>
    <property type="match status" value="2"/>
</dbReference>
<dbReference type="Proteomes" id="UP000063718">
    <property type="component" value="Unassembled WGS sequence"/>
</dbReference>
<dbReference type="Gene3D" id="3.40.50.740">
    <property type="match status" value="1"/>
</dbReference>
<dbReference type="Pfam" id="PF00384">
    <property type="entry name" value="Molybdopterin"/>
    <property type="match status" value="1"/>
</dbReference>
<feature type="domain" description="2Fe-2S ferredoxin-type" evidence="8">
    <location>
        <begin position="1"/>
        <end position="78"/>
    </location>
</feature>
<feature type="domain" description="4Fe-4S Mo/W bis-MGD-type" evidence="10">
    <location>
        <begin position="221"/>
        <end position="277"/>
    </location>
</feature>
<organism evidence="12">
    <name type="scientific">Moorella thermoacetica Y72</name>
    <dbReference type="NCBI Taxonomy" id="1325331"/>
    <lineage>
        <taxon>Bacteria</taxon>
        <taxon>Bacillati</taxon>
        <taxon>Bacillota</taxon>
        <taxon>Clostridia</taxon>
        <taxon>Neomoorellales</taxon>
        <taxon>Neomoorellaceae</taxon>
        <taxon>Neomoorella</taxon>
    </lineage>
</organism>
<evidence type="ECO:0000256" key="7">
    <source>
        <dbReference type="ARBA" id="ARBA00023014"/>
    </source>
</evidence>
<dbReference type="InterPro" id="IPR050123">
    <property type="entry name" value="Prok_molybdopt-oxidoreductase"/>
</dbReference>
<dbReference type="FunFam" id="3.10.20.740:FF:000005">
    <property type="entry name" value="NADH:ubiquinone oxidoreductase subunit"/>
    <property type="match status" value="1"/>
</dbReference>
<dbReference type="InterPro" id="IPR006963">
    <property type="entry name" value="Mopterin_OxRdtase_4Fe-4S_dom"/>
</dbReference>
<dbReference type="GO" id="GO:0046872">
    <property type="term" value="F:metal ion binding"/>
    <property type="evidence" value="ECO:0007669"/>
    <property type="project" value="UniProtKB-KW"/>
</dbReference>
<keyword evidence="1" id="KW-0004">4Fe-4S</keyword>
<feature type="domain" description="4Fe-4S His(Cys)3-ligated-type" evidence="11">
    <location>
        <begin position="78"/>
        <end position="117"/>
    </location>
</feature>
<dbReference type="CDD" id="cd00207">
    <property type="entry name" value="fer2"/>
    <property type="match status" value="1"/>
</dbReference>
<dbReference type="InterPro" id="IPR054351">
    <property type="entry name" value="NADH_UbQ_OxRdtase_ferredoxin"/>
</dbReference>
<evidence type="ECO:0000259" key="9">
    <source>
        <dbReference type="PROSITE" id="PS51379"/>
    </source>
</evidence>
<dbReference type="Pfam" id="PF13510">
    <property type="entry name" value="Fer2_4"/>
    <property type="match status" value="1"/>
</dbReference>
<evidence type="ECO:0000256" key="2">
    <source>
        <dbReference type="ARBA" id="ARBA00022714"/>
    </source>
</evidence>
<reference evidence="12" key="1">
    <citation type="journal article" date="2014" name="Gene">
        <title>Genome-guided analysis of transformation efficiency and carbon dioxide assimilation by Moorella thermoacetica Y72.</title>
        <authorList>
            <person name="Tsukahara K."/>
            <person name="Kita A."/>
            <person name="Nakashimada Y."/>
            <person name="Hoshino T."/>
            <person name="Murakami K."/>
        </authorList>
    </citation>
    <scope>NUCLEOTIDE SEQUENCE [LARGE SCALE GENOMIC DNA]</scope>
    <source>
        <strain evidence="12">Y72</strain>
    </source>
</reference>
<evidence type="ECO:0000259" key="10">
    <source>
        <dbReference type="PROSITE" id="PS51669"/>
    </source>
</evidence>
<dbReference type="GO" id="GO:0003954">
    <property type="term" value="F:NADH dehydrogenase activity"/>
    <property type="evidence" value="ECO:0007669"/>
    <property type="project" value="TreeGrafter"/>
</dbReference>
<feature type="domain" description="4Fe-4S ferredoxin-type" evidence="9">
    <location>
        <begin position="137"/>
        <end position="167"/>
    </location>
</feature>
<evidence type="ECO:0000256" key="6">
    <source>
        <dbReference type="ARBA" id="ARBA00023004"/>
    </source>
</evidence>
<dbReference type="SUPFAM" id="SSF53706">
    <property type="entry name" value="Formate dehydrogenase/DMSO reductase, domains 1-3"/>
    <property type="match status" value="1"/>
</dbReference>
<sequence>MVNLTIDGQRVTAPEGMTILEVARENGIHIPTLCHHPKLRPLGYCRLCLVDIEGAAKPMTACNTPVAEGMVIRTSTPAIEEMRKGIIEMLLSLHPEDCLTCEKAGNCQLQDCAYTYGVKHGELPVKREELPVLKENPFIVRDYNKCIVCGRCVRACQEVQVQRVVDLVGKGSAARVGATKAGAEVSLEEGGCVFCGNCVQVCPVGALTEKAGLGQGREWEFKKVRSICSYCGVGCNLTLYVKDGKVVKVRGYENPGVNNGWLCVKGRFGFDYIHNPDRITRPLIREGDREKGYFREASWEEALALVSQKLTQIKGSYGSEALGFLCSAKCTNEENYLLQKLARGVLGTNNVDHCARL</sequence>
<dbReference type="Pfam" id="PF04879">
    <property type="entry name" value="Molybdop_Fe4S4"/>
    <property type="match status" value="1"/>
</dbReference>
<dbReference type="GO" id="GO:0051539">
    <property type="term" value="F:4 iron, 4 sulfur cluster binding"/>
    <property type="evidence" value="ECO:0007669"/>
    <property type="project" value="UniProtKB-KW"/>
</dbReference>
<dbReference type="Gene3D" id="2.20.25.90">
    <property type="entry name" value="ADC-like domains"/>
    <property type="match status" value="1"/>
</dbReference>
<dbReference type="PANTHER" id="PTHR43105">
    <property type="entry name" value="RESPIRATORY NITRATE REDUCTASE"/>
    <property type="match status" value="1"/>
</dbReference>
<dbReference type="SMART" id="SM00929">
    <property type="entry name" value="NADH-G_4Fe-4S_3"/>
    <property type="match status" value="1"/>
</dbReference>
<keyword evidence="6" id="KW-0408">Iron</keyword>
<keyword evidence="5" id="KW-0560">Oxidoreductase</keyword>
<keyword evidence="3" id="KW-0479">Metal-binding</keyword>
<evidence type="ECO:0000256" key="4">
    <source>
        <dbReference type="ARBA" id="ARBA00022737"/>
    </source>
</evidence>
<dbReference type="Pfam" id="PF22117">
    <property type="entry name" value="Fer4_Nqo3"/>
    <property type="match status" value="1"/>
</dbReference>
<gene>
    <name evidence="12" type="ORF">MTY_0886</name>
</gene>
<dbReference type="InterPro" id="IPR027467">
    <property type="entry name" value="MopterinOxRdtase_cofactor_BS"/>
</dbReference>
<dbReference type="SUPFAM" id="SSF54292">
    <property type="entry name" value="2Fe-2S ferredoxin-like"/>
    <property type="match status" value="1"/>
</dbReference>
<proteinExistence type="predicted"/>
<evidence type="ECO:0000256" key="5">
    <source>
        <dbReference type="ARBA" id="ARBA00023002"/>
    </source>
</evidence>
<dbReference type="SMART" id="SM00926">
    <property type="entry name" value="Molybdop_Fe4S4"/>
    <property type="match status" value="1"/>
</dbReference>
<dbReference type="PANTHER" id="PTHR43105:SF14">
    <property type="entry name" value="FORMATE DEHYDROGENASE H"/>
    <property type="match status" value="1"/>
</dbReference>
<evidence type="ECO:0000313" key="12">
    <source>
        <dbReference type="EMBL" id="GAF25551.1"/>
    </source>
</evidence>
<keyword evidence="2" id="KW-0001">2Fe-2S</keyword>
<dbReference type="InterPro" id="IPR017896">
    <property type="entry name" value="4Fe4S_Fe-S-bd"/>
</dbReference>
<dbReference type="EMBL" id="DF238840">
    <property type="protein sequence ID" value="GAF25551.1"/>
    <property type="molecule type" value="Genomic_DNA"/>
</dbReference>
<dbReference type="InterPro" id="IPR006656">
    <property type="entry name" value="Mopterin_OxRdtase"/>
</dbReference>
<dbReference type="SUPFAM" id="SSF54862">
    <property type="entry name" value="4Fe-4S ferredoxins"/>
    <property type="match status" value="1"/>
</dbReference>
<name>A0A0S6UAR6_NEOTH</name>
<dbReference type="PROSITE" id="PS00198">
    <property type="entry name" value="4FE4S_FER_1"/>
    <property type="match status" value="1"/>
</dbReference>
<dbReference type="PROSITE" id="PS51085">
    <property type="entry name" value="2FE2S_FER_2"/>
    <property type="match status" value="1"/>
</dbReference>
<keyword evidence="7" id="KW-0411">Iron-sulfur</keyword>
<accession>A0A0S6UAR6</accession>
<evidence type="ECO:0000256" key="1">
    <source>
        <dbReference type="ARBA" id="ARBA00022485"/>
    </source>
</evidence>
<dbReference type="GO" id="GO:0022904">
    <property type="term" value="P:respiratory electron transport chain"/>
    <property type="evidence" value="ECO:0007669"/>
    <property type="project" value="TreeGrafter"/>
</dbReference>
<dbReference type="PROSITE" id="PS51839">
    <property type="entry name" value="4FE4S_HC3"/>
    <property type="match status" value="1"/>
</dbReference>
<dbReference type="GO" id="GO:0051537">
    <property type="term" value="F:2 iron, 2 sulfur cluster binding"/>
    <property type="evidence" value="ECO:0007669"/>
    <property type="project" value="UniProtKB-KW"/>
</dbReference>
<evidence type="ECO:0000256" key="3">
    <source>
        <dbReference type="ARBA" id="ARBA00022723"/>
    </source>
</evidence>
<dbReference type="PROSITE" id="PS00551">
    <property type="entry name" value="MOLYBDOPTERIN_PROK_1"/>
    <property type="match status" value="1"/>
</dbReference>
<dbReference type="InterPro" id="IPR019574">
    <property type="entry name" value="NADH_UbQ_OxRdtase_Gsu_4Fe4S-bd"/>
</dbReference>
<feature type="domain" description="4Fe-4S ferredoxin-type" evidence="9">
    <location>
        <begin position="183"/>
        <end position="212"/>
    </location>
</feature>
<dbReference type="Gene3D" id="3.30.70.20">
    <property type="match status" value="1"/>
</dbReference>
<dbReference type="GO" id="GO:0016020">
    <property type="term" value="C:membrane"/>
    <property type="evidence" value="ECO:0007669"/>
    <property type="project" value="TreeGrafter"/>
</dbReference>
<dbReference type="FunFam" id="3.30.70.20:FF:000035">
    <property type="entry name" value="Iron hydrogenase 1"/>
    <property type="match status" value="1"/>
</dbReference>
<dbReference type="Gene3D" id="3.10.20.740">
    <property type="match status" value="1"/>
</dbReference>
<dbReference type="InterPro" id="IPR017900">
    <property type="entry name" value="4Fe4S_Fe_S_CS"/>
</dbReference>
<protein>
    <submittedName>
        <fullName evidence="12">Formate dehydrogenase alpha subunit</fullName>
    </submittedName>
</protein>
<dbReference type="InterPro" id="IPR036010">
    <property type="entry name" value="2Fe-2S_ferredoxin-like_sf"/>
</dbReference>
<dbReference type="PROSITE" id="PS51669">
    <property type="entry name" value="4FE4S_MOW_BIS_MGD"/>
    <property type="match status" value="1"/>
</dbReference>
<evidence type="ECO:0000259" key="8">
    <source>
        <dbReference type="PROSITE" id="PS51085"/>
    </source>
</evidence>
<keyword evidence="4" id="KW-0677">Repeat</keyword>
<dbReference type="InterPro" id="IPR001041">
    <property type="entry name" value="2Fe-2S_ferredoxin-type"/>
</dbReference>